<accession>A0A7J2U343</accession>
<gene>
    <name evidence="2" type="ORF">ENO26_06355</name>
</gene>
<dbReference type="EMBL" id="DSEU01000040">
    <property type="protein sequence ID" value="HEM67171.1"/>
    <property type="molecule type" value="Genomic_DNA"/>
</dbReference>
<evidence type="ECO:0000256" key="1">
    <source>
        <dbReference type="SAM" id="Phobius"/>
    </source>
</evidence>
<feature type="transmembrane region" description="Helical" evidence="1">
    <location>
        <begin position="6"/>
        <end position="28"/>
    </location>
</feature>
<keyword evidence="1" id="KW-1133">Transmembrane helix</keyword>
<organism evidence="2">
    <name type="scientific">Ignisphaera aggregans</name>
    <dbReference type="NCBI Taxonomy" id="334771"/>
    <lineage>
        <taxon>Archaea</taxon>
        <taxon>Thermoproteota</taxon>
        <taxon>Thermoprotei</taxon>
        <taxon>Desulfurococcales</taxon>
        <taxon>Desulfurococcaceae</taxon>
        <taxon>Ignisphaera</taxon>
    </lineage>
</organism>
<comment type="caution">
    <text evidence="2">The sequence shown here is derived from an EMBL/GenBank/DDBJ whole genome shotgun (WGS) entry which is preliminary data.</text>
</comment>
<reference evidence="2" key="1">
    <citation type="journal article" date="2020" name="mSystems">
        <title>Genome- and Community-Level Interaction Insights into Carbon Utilization and Element Cycling Functions of Hydrothermarchaeota in Hydrothermal Sediment.</title>
        <authorList>
            <person name="Zhou Z."/>
            <person name="Liu Y."/>
            <person name="Xu W."/>
            <person name="Pan J."/>
            <person name="Luo Z.H."/>
            <person name="Li M."/>
        </authorList>
    </citation>
    <scope>NUCLEOTIDE SEQUENCE [LARGE SCALE GENOMIC DNA]</scope>
    <source>
        <strain evidence="2">SpSt-125</strain>
    </source>
</reference>
<evidence type="ECO:0000313" key="2">
    <source>
        <dbReference type="EMBL" id="HEM67171.1"/>
    </source>
</evidence>
<feature type="transmembrane region" description="Helical" evidence="1">
    <location>
        <begin position="356"/>
        <end position="377"/>
    </location>
</feature>
<feature type="transmembrane region" description="Helical" evidence="1">
    <location>
        <begin position="314"/>
        <end position="336"/>
    </location>
</feature>
<feature type="transmembrane region" description="Helical" evidence="1">
    <location>
        <begin position="389"/>
        <end position="408"/>
    </location>
</feature>
<sequence length="536" mass="60117">MSFAILLASGYVIVVAILLFTILVLMVLNRIKGFVEEEQIAIPTMVSPAFKIIKLMFLKVAISIETVLMVVAVMLTAFTTSYVATYLYSFTSIDAVNIPHTYSVLLISNHFVNQIEKELINVSTSPLSYIEILQIFHEIPVEHSSGASYLLPLLIKCKGYDIEKYNNTISYLCKYLVNNKYVALIDVSNRIVEGRIRVGDEEFLIIRENLSKYLSIPLLPGIFPIHTMGVMGGATITASTSSIIVMPFSKDLYNTICEGECDVKTFLLITSLLPSSVKNAIVDVGLKYFDIVAMRHDNVVDIYSPNLVPSMKTLMGVISSILIALIFSLSISGGLVEKVVRISEKLFLVGVSYDTITASTSMTLILVFIIFFAPFLILMRFSAATDISILSYILSAVASNILLTYRVARSLKSKSYRILPKSSLTINTLMRLDVEQLKQAIQRFFGVDDLFALSEIEVLKGLDEYNEVRIELIYKRSFATLVTVEIYEDKNKDVWSYNAYVDVWSMEELSKYEYNKIAALVLSKVQGVIMQCITKF</sequence>
<protein>
    <submittedName>
        <fullName evidence="2">Uncharacterized protein</fullName>
    </submittedName>
</protein>
<proteinExistence type="predicted"/>
<name>A0A7J2U343_9CREN</name>
<keyword evidence="1" id="KW-0472">Membrane</keyword>
<keyword evidence="1" id="KW-0812">Transmembrane</keyword>
<feature type="transmembrane region" description="Helical" evidence="1">
    <location>
        <begin position="68"/>
        <end position="88"/>
    </location>
</feature>
<dbReference type="AlphaFoldDB" id="A0A7J2U343"/>